<dbReference type="InterPro" id="IPR001584">
    <property type="entry name" value="Integrase_cat-core"/>
</dbReference>
<evidence type="ECO:0000259" key="1">
    <source>
        <dbReference type="PROSITE" id="PS50994"/>
    </source>
</evidence>
<dbReference type="RefSeq" id="WP_073033486.1">
    <property type="nucleotide sequence ID" value="NZ_FQXJ01000041.1"/>
</dbReference>
<proteinExistence type="predicted"/>
<dbReference type="OrthoDB" id="3193769at2"/>
<dbReference type="GO" id="GO:0015074">
    <property type="term" value="P:DNA integration"/>
    <property type="evidence" value="ECO:0007669"/>
    <property type="project" value="InterPro"/>
</dbReference>
<name>A0A1M6H0D6_9FIRM</name>
<dbReference type="PANTHER" id="PTHR35004">
    <property type="entry name" value="TRANSPOSASE RV3428C-RELATED"/>
    <property type="match status" value="1"/>
</dbReference>
<dbReference type="AlphaFoldDB" id="A0A1M6H0D6"/>
<dbReference type="Proteomes" id="UP000183954">
    <property type="component" value="Unassembled WGS sequence"/>
</dbReference>
<dbReference type="PANTHER" id="PTHR35004:SF7">
    <property type="entry name" value="INTEGRASE PROTEIN"/>
    <property type="match status" value="1"/>
</dbReference>
<organism evidence="2 3">
    <name type="scientific">Desulfosporosinus lacus DSM 15449</name>
    <dbReference type="NCBI Taxonomy" id="1121420"/>
    <lineage>
        <taxon>Bacteria</taxon>
        <taxon>Bacillati</taxon>
        <taxon>Bacillota</taxon>
        <taxon>Clostridia</taxon>
        <taxon>Eubacteriales</taxon>
        <taxon>Desulfitobacteriaceae</taxon>
        <taxon>Desulfosporosinus</taxon>
    </lineage>
</organism>
<dbReference type="Pfam" id="PF22483">
    <property type="entry name" value="Mu-transpos_C_2"/>
    <property type="match status" value="1"/>
</dbReference>
<reference evidence="3" key="1">
    <citation type="submission" date="2016-11" db="EMBL/GenBank/DDBJ databases">
        <authorList>
            <person name="Varghese N."/>
            <person name="Submissions S."/>
        </authorList>
    </citation>
    <scope>NUCLEOTIDE SEQUENCE [LARGE SCALE GENOMIC DNA]</scope>
    <source>
        <strain evidence="3">DSM 15449</strain>
    </source>
</reference>
<accession>A0A1M6H0D6</accession>
<protein>
    <submittedName>
        <fullName evidence="2">Transposase</fullName>
    </submittedName>
</protein>
<evidence type="ECO:0000313" key="3">
    <source>
        <dbReference type="Proteomes" id="UP000183954"/>
    </source>
</evidence>
<dbReference type="SUPFAM" id="SSF46689">
    <property type="entry name" value="Homeodomain-like"/>
    <property type="match status" value="1"/>
</dbReference>
<evidence type="ECO:0000313" key="2">
    <source>
        <dbReference type="EMBL" id="SHJ15640.1"/>
    </source>
</evidence>
<dbReference type="InterPro" id="IPR009057">
    <property type="entry name" value="Homeodomain-like_sf"/>
</dbReference>
<dbReference type="STRING" id="1121420.SAMN02746098_05254"/>
<feature type="domain" description="Integrase catalytic" evidence="1">
    <location>
        <begin position="126"/>
        <end position="299"/>
    </location>
</feature>
<keyword evidence="3" id="KW-1185">Reference proteome</keyword>
<dbReference type="PROSITE" id="PS50994">
    <property type="entry name" value="INTEGRASE"/>
    <property type="match status" value="1"/>
</dbReference>
<dbReference type="InterPro" id="IPR054353">
    <property type="entry name" value="IstA-like_C"/>
</dbReference>
<sequence>MIIEVDMYSAIRTRFIDGESIRSIAKSLKISRPTVTKYCEGSTHPDVRKVYQRQPDVITDAIKSFILSCFKEDEQENLKKQKHTAKRIYDRLVSERDFTGSYSTVRRAVRNLKSERTVPPQSSVPLSYAPGEAVQIDWGEATVYIDGHKTKLYTFCGRLCYSCDIFVQVYKAANLESFLEAQQLMFDFFGGTPRRLIFDNAKVAVKEGFGIYAKPQDRYLSFSSHYAFSLDFCNPASGNEKGLVENLVGYSRRNFLVPVPRVADMEELNRKLWSDCINYREKHKVEHRQNPVNVMYQEEVKFLNAIPKYRFDTSKTAIAKVDDFSTIRYEKNNYSVPTNYLRKDVTIKGYANSIGILHEGTVITTYSRQYGSGKTEYRLEHYIDLLERKPRSVSNARPVKETLTQELLHWGSQLPGGNKEMVKLLRLCVDYGEERILAIKRLIPSRVVPTVDMVRTYLNEPVKSSVIYLKNEIGIIQTDLKKYDEKYGVANQ</sequence>
<dbReference type="EMBL" id="FQXJ01000041">
    <property type="protein sequence ID" value="SHJ15640.1"/>
    <property type="molecule type" value="Genomic_DNA"/>
</dbReference>
<dbReference type="NCBIfam" id="NF033546">
    <property type="entry name" value="transpos_IS21"/>
    <property type="match status" value="1"/>
</dbReference>
<gene>
    <name evidence="2" type="ORF">SAMN02746098_05254</name>
</gene>